<keyword evidence="6 7" id="KW-0472">Membrane</keyword>
<sequence length="289" mass="33421">MEEKVMTQNPLKKRRKMNRHVNWTLTAVMAVLAIFFIMIPLYITVVTSLKAPSDMNNLLALPHKMRWANFSDAWQMTDFPIKFRNTAFITFVTIVFTLPLHSAIAYAIVRNREHSKFFTGIYYYFLSAMFIPFNVVMLPLVSQVSRWHMDNVFGITVLYIVFGIPMNIFLYAGFIKKIPLALEESAVMDGATPFQVFYKVIFPMLMPMHATVAILSFIWTWNDFLMPLVLLSDPNQQTLQLSQYVFQGQFSTQYNLAFASYMLVLIPVLIIYVIFQKWIIAGVTDGAVK</sequence>
<evidence type="ECO:0000256" key="7">
    <source>
        <dbReference type="RuleBase" id="RU363032"/>
    </source>
</evidence>
<dbReference type="PANTHER" id="PTHR43744">
    <property type="entry name" value="ABC TRANSPORTER PERMEASE PROTEIN MG189-RELATED-RELATED"/>
    <property type="match status" value="1"/>
</dbReference>
<feature type="transmembrane region" description="Helical" evidence="7">
    <location>
        <begin position="153"/>
        <end position="175"/>
    </location>
</feature>
<name>A0A0R1QIG2_9LACO</name>
<dbReference type="Gene3D" id="1.10.3720.10">
    <property type="entry name" value="MetI-like"/>
    <property type="match status" value="1"/>
</dbReference>
<comment type="subcellular location">
    <subcellularLocation>
        <location evidence="1 7">Cell membrane</location>
        <topology evidence="1 7">Multi-pass membrane protein</topology>
    </subcellularLocation>
</comment>
<keyword evidence="5 7" id="KW-1133">Transmembrane helix</keyword>
<evidence type="ECO:0000256" key="5">
    <source>
        <dbReference type="ARBA" id="ARBA00022989"/>
    </source>
</evidence>
<dbReference type="AlphaFoldDB" id="A0A0R1QIG2"/>
<dbReference type="EMBL" id="AZEU01000160">
    <property type="protein sequence ID" value="KRL44286.1"/>
    <property type="molecule type" value="Genomic_DNA"/>
</dbReference>
<gene>
    <name evidence="9" type="ORF">FD01_GL001186</name>
</gene>
<dbReference type="InterPro" id="IPR035906">
    <property type="entry name" value="MetI-like_sf"/>
</dbReference>
<keyword evidence="2 7" id="KW-0813">Transport</keyword>
<dbReference type="PANTHER" id="PTHR43744:SF12">
    <property type="entry name" value="ABC TRANSPORTER PERMEASE PROTEIN MG189-RELATED"/>
    <property type="match status" value="1"/>
</dbReference>
<dbReference type="SUPFAM" id="SSF161098">
    <property type="entry name" value="MetI-like"/>
    <property type="match status" value="1"/>
</dbReference>
<evidence type="ECO:0000256" key="1">
    <source>
        <dbReference type="ARBA" id="ARBA00004651"/>
    </source>
</evidence>
<feature type="transmembrane region" description="Helical" evidence="7">
    <location>
        <begin position="21"/>
        <end position="43"/>
    </location>
</feature>
<reference evidence="9 10" key="1">
    <citation type="journal article" date="2015" name="Genome Announc.">
        <title>Expanding the biotechnology potential of lactobacilli through comparative genomics of 213 strains and associated genera.</title>
        <authorList>
            <person name="Sun Z."/>
            <person name="Harris H.M."/>
            <person name="McCann A."/>
            <person name="Guo C."/>
            <person name="Argimon S."/>
            <person name="Zhang W."/>
            <person name="Yang X."/>
            <person name="Jeffery I.B."/>
            <person name="Cooney J.C."/>
            <person name="Kagawa T.F."/>
            <person name="Liu W."/>
            <person name="Song Y."/>
            <person name="Salvetti E."/>
            <person name="Wrobel A."/>
            <person name="Rasinkangas P."/>
            <person name="Parkhill J."/>
            <person name="Rea M.C."/>
            <person name="O'Sullivan O."/>
            <person name="Ritari J."/>
            <person name="Douillard F.P."/>
            <person name="Paul Ross R."/>
            <person name="Yang R."/>
            <person name="Briner A.E."/>
            <person name="Felis G.E."/>
            <person name="de Vos W.M."/>
            <person name="Barrangou R."/>
            <person name="Klaenhammer T.R."/>
            <person name="Caufield P.W."/>
            <person name="Cui Y."/>
            <person name="Zhang H."/>
            <person name="O'Toole P.W."/>
        </authorList>
    </citation>
    <scope>NUCLEOTIDE SEQUENCE [LARGE SCALE GENOMIC DNA]</scope>
    <source>
        <strain evidence="9 10">DSM 13343</strain>
    </source>
</reference>
<feature type="domain" description="ABC transmembrane type-1" evidence="8">
    <location>
        <begin position="83"/>
        <end position="275"/>
    </location>
</feature>
<comment type="similarity">
    <text evidence="7">Belongs to the binding-protein-dependent transport system permease family.</text>
</comment>
<keyword evidence="4 7" id="KW-0812">Transmembrane</keyword>
<evidence type="ECO:0000256" key="4">
    <source>
        <dbReference type="ARBA" id="ARBA00022692"/>
    </source>
</evidence>
<organism evidence="9 10">
    <name type="scientific">Lacticaseibacillus manihotivorans DSM 13343 = JCM 12514</name>
    <dbReference type="NCBI Taxonomy" id="1423769"/>
    <lineage>
        <taxon>Bacteria</taxon>
        <taxon>Bacillati</taxon>
        <taxon>Bacillota</taxon>
        <taxon>Bacilli</taxon>
        <taxon>Lactobacillales</taxon>
        <taxon>Lactobacillaceae</taxon>
        <taxon>Lacticaseibacillus</taxon>
    </lineage>
</organism>
<evidence type="ECO:0000259" key="8">
    <source>
        <dbReference type="PROSITE" id="PS50928"/>
    </source>
</evidence>
<evidence type="ECO:0000256" key="6">
    <source>
        <dbReference type="ARBA" id="ARBA00023136"/>
    </source>
</evidence>
<keyword evidence="3" id="KW-1003">Cell membrane</keyword>
<accession>A0A0R1QIG2</accession>
<dbReference type="InterPro" id="IPR000515">
    <property type="entry name" value="MetI-like"/>
</dbReference>
<feature type="transmembrane region" description="Helical" evidence="7">
    <location>
        <begin position="196"/>
        <end position="221"/>
    </location>
</feature>
<dbReference type="CDD" id="cd06261">
    <property type="entry name" value="TM_PBP2"/>
    <property type="match status" value="1"/>
</dbReference>
<protein>
    <submittedName>
        <fullName evidence="9">Binding-protein-dependent transport systems inner membrane component</fullName>
    </submittedName>
</protein>
<dbReference type="GO" id="GO:0055085">
    <property type="term" value="P:transmembrane transport"/>
    <property type="evidence" value="ECO:0007669"/>
    <property type="project" value="InterPro"/>
</dbReference>
<dbReference type="PATRIC" id="fig|1423769.4.peg.1281"/>
<dbReference type="Proteomes" id="UP000051790">
    <property type="component" value="Unassembled WGS sequence"/>
</dbReference>
<keyword evidence="10" id="KW-1185">Reference proteome</keyword>
<dbReference type="Pfam" id="PF00528">
    <property type="entry name" value="BPD_transp_1"/>
    <property type="match status" value="1"/>
</dbReference>
<evidence type="ECO:0000256" key="3">
    <source>
        <dbReference type="ARBA" id="ARBA00022475"/>
    </source>
</evidence>
<evidence type="ECO:0000313" key="9">
    <source>
        <dbReference type="EMBL" id="KRL44286.1"/>
    </source>
</evidence>
<comment type="caution">
    <text evidence="9">The sequence shown here is derived from an EMBL/GenBank/DDBJ whole genome shotgun (WGS) entry which is preliminary data.</text>
</comment>
<evidence type="ECO:0000313" key="10">
    <source>
        <dbReference type="Proteomes" id="UP000051790"/>
    </source>
</evidence>
<feature type="transmembrane region" description="Helical" evidence="7">
    <location>
        <begin position="121"/>
        <end position="141"/>
    </location>
</feature>
<feature type="transmembrane region" description="Helical" evidence="7">
    <location>
        <begin position="86"/>
        <end position="109"/>
    </location>
</feature>
<evidence type="ECO:0000256" key="2">
    <source>
        <dbReference type="ARBA" id="ARBA00022448"/>
    </source>
</evidence>
<proteinExistence type="inferred from homology"/>
<dbReference type="PROSITE" id="PS50928">
    <property type="entry name" value="ABC_TM1"/>
    <property type="match status" value="1"/>
</dbReference>
<feature type="transmembrane region" description="Helical" evidence="7">
    <location>
        <begin position="256"/>
        <end position="275"/>
    </location>
</feature>
<dbReference type="GO" id="GO:0005886">
    <property type="term" value="C:plasma membrane"/>
    <property type="evidence" value="ECO:0007669"/>
    <property type="project" value="UniProtKB-SubCell"/>
</dbReference>